<evidence type="ECO:0000256" key="1">
    <source>
        <dbReference type="SAM" id="SignalP"/>
    </source>
</evidence>
<protein>
    <submittedName>
        <fullName evidence="3">Lysophospholipase</fullName>
    </submittedName>
</protein>
<dbReference type="SUPFAM" id="SSF53474">
    <property type="entry name" value="alpha/beta-Hydrolases"/>
    <property type="match status" value="1"/>
</dbReference>
<dbReference type="Gene3D" id="3.40.50.1820">
    <property type="entry name" value="alpha/beta hydrolase"/>
    <property type="match status" value="1"/>
</dbReference>
<keyword evidence="4" id="KW-1185">Reference proteome</keyword>
<proteinExistence type="predicted"/>
<dbReference type="EMBL" id="CP009245">
    <property type="protein sequence ID" value="APT84067.1"/>
    <property type="molecule type" value="Genomic_DNA"/>
</dbReference>
<dbReference type="Pfam" id="PF12146">
    <property type="entry name" value="Hydrolase_4"/>
    <property type="match status" value="1"/>
</dbReference>
<evidence type="ECO:0000313" key="3">
    <source>
        <dbReference type="EMBL" id="APT84067.1"/>
    </source>
</evidence>
<name>A0A1L7CE07_9CORY</name>
<organism evidence="3 4">
    <name type="scientific">Corynebacterium aquilae DSM 44791</name>
    <dbReference type="NCBI Taxonomy" id="1431546"/>
    <lineage>
        <taxon>Bacteria</taxon>
        <taxon>Bacillati</taxon>
        <taxon>Actinomycetota</taxon>
        <taxon>Actinomycetes</taxon>
        <taxon>Mycobacteriales</taxon>
        <taxon>Corynebacteriaceae</taxon>
        <taxon>Corynebacterium</taxon>
    </lineage>
</organism>
<gene>
    <name evidence="3" type="ORF">CAQU_02130</name>
</gene>
<dbReference type="InterPro" id="IPR022742">
    <property type="entry name" value="Hydrolase_4"/>
</dbReference>
<evidence type="ECO:0000313" key="4">
    <source>
        <dbReference type="Proteomes" id="UP000185478"/>
    </source>
</evidence>
<keyword evidence="1" id="KW-0732">Signal</keyword>
<accession>A0A1L7CE07</accession>
<dbReference type="InterPro" id="IPR051044">
    <property type="entry name" value="MAG_DAG_Lipase"/>
</dbReference>
<dbReference type="STRING" id="1431546.CAQU_02130"/>
<reference evidence="3 4" key="1">
    <citation type="submission" date="2014-08" db="EMBL/GenBank/DDBJ databases">
        <title>Complete genome sequence of Corynebacterium aquilae S-613T(T) (=DSM 44791(T)), isolated from the choana of a healthy golden eagle.</title>
        <authorList>
            <person name="Ruckert C."/>
            <person name="Albersmeier A."/>
            <person name="Winkler A."/>
            <person name="Kalinowski J."/>
        </authorList>
    </citation>
    <scope>NUCLEOTIDE SEQUENCE [LARGE SCALE GENOMIC DNA]</scope>
    <source>
        <strain evidence="3 4">S-613</strain>
    </source>
</reference>
<dbReference type="InterPro" id="IPR029058">
    <property type="entry name" value="AB_hydrolase_fold"/>
</dbReference>
<sequence>MSLSRTFLSITAASALVFAPVINLPVAKAVPPSEITAEKPAGVDDREGFLTSQDGKGTQVYWHSQQVPNARGTVVVVHGAAEHSGRYDYVANRLLQSGYNVYRLDHRGHGKTADANPSTRAHIDDFHFLVDDMNLVVQKAKAENPGLKTFMLGHSMGSLASQFYGIKYPGQIDGFVTNGGGAPLNFTGENQPGDYVTPRDMSDMQGQLAPKLWERRPVSDWTIFQDRLKLAQRPNNVEMRLPSLPGSEKVLIPNVFTSGVATDPAVSAEYQNDPLVNPNLSEGMLKQMQFAAVYDGLNARHFTAPTLIMHGTQDGLVPCYFAQDWYSGISSADKELVYWAGQYHEVFNEPAKVEAMDKVIAWIDAHNA</sequence>
<dbReference type="PANTHER" id="PTHR11614">
    <property type="entry name" value="PHOSPHOLIPASE-RELATED"/>
    <property type="match status" value="1"/>
</dbReference>
<feature type="chain" id="PRO_5012228102" evidence="1">
    <location>
        <begin position="30"/>
        <end position="368"/>
    </location>
</feature>
<dbReference type="RefSeq" id="WP_075724795.1">
    <property type="nucleotide sequence ID" value="NZ_CP009245.1"/>
</dbReference>
<feature type="signal peptide" evidence="1">
    <location>
        <begin position="1"/>
        <end position="29"/>
    </location>
</feature>
<dbReference type="Proteomes" id="UP000185478">
    <property type="component" value="Chromosome"/>
</dbReference>
<feature type="domain" description="Serine aminopeptidase S33" evidence="2">
    <location>
        <begin position="69"/>
        <end position="350"/>
    </location>
</feature>
<dbReference type="KEGG" id="caqu:CAQU_02130"/>
<dbReference type="AlphaFoldDB" id="A0A1L7CE07"/>
<dbReference type="OrthoDB" id="9806902at2"/>
<evidence type="ECO:0000259" key="2">
    <source>
        <dbReference type="Pfam" id="PF12146"/>
    </source>
</evidence>